<dbReference type="Pfam" id="PF13649">
    <property type="entry name" value="Methyltransf_25"/>
    <property type="match status" value="1"/>
</dbReference>
<dbReference type="STRING" id="1215089.BBI08_03905"/>
<dbReference type="GO" id="GO:0008168">
    <property type="term" value="F:methyltransferase activity"/>
    <property type="evidence" value="ECO:0007669"/>
    <property type="project" value="UniProtKB-KW"/>
</dbReference>
<dbReference type="Proteomes" id="UP000092687">
    <property type="component" value="Chromosome"/>
</dbReference>
<feature type="domain" description="Methyltransferase" evidence="1">
    <location>
        <begin position="50"/>
        <end position="135"/>
    </location>
</feature>
<dbReference type="PANTHER" id="PTHR43460">
    <property type="entry name" value="METHYLTRANSFERASE"/>
    <property type="match status" value="1"/>
</dbReference>
<keyword evidence="2" id="KW-0489">Methyltransferase</keyword>
<name>A0A1C7DN74_9BACL</name>
<keyword evidence="2" id="KW-0808">Transferase</keyword>
<accession>A0A1C7DN74</accession>
<organism evidence="2 3">
    <name type="scientific">Planococcus halocryophilus</name>
    <dbReference type="NCBI Taxonomy" id="1215089"/>
    <lineage>
        <taxon>Bacteria</taxon>
        <taxon>Bacillati</taxon>
        <taxon>Bacillota</taxon>
        <taxon>Bacilli</taxon>
        <taxon>Bacillales</taxon>
        <taxon>Caryophanaceae</taxon>
        <taxon>Planococcus</taxon>
    </lineage>
</organism>
<evidence type="ECO:0000313" key="2">
    <source>
        <dbReference type="EMBL" id="ANU13039.1"/>
    </source>
</evidence>
<dbReference type="KEGG" id="phc:BBI08_03905"/>
<proteinExistence type="predicted"/>
<reference evidence="3" key="2">
    <citation type="submission" date="2016-10" db="EMBL/GenBank/DDBJ databases">
        <authorList>
            <person name="See-Too W.S."/>
        </authorList>
    </citation>
    <scope>NUCLEOTIDE SEQUENCE [LARGE SCALE GENOMIC DNA]</scope>
    <source>
        <strain evidence="3">DSM 24743</strain>
    </source>
</reference>
<dbReference type="EMBL" id="CP016537">
    <property type="protein sequence ID" value="ANU13039.1"/>
    <property type="molecule type" value="Genomic_DNA"/>
</dbReference>
<dbReference type="Gene3D" id="3.40.50.150">
    <property type="entry name" value="Vaccinia Virus protein VP39"/>
    <property type="match status" value="1"/>
</dbReference>
<dbReference type="InterPro" id="IPR029063">
    <property type="entry name" value="SAM-dependent_MTases_sf"/>
</dbReference>
<dbReference type="GO" id="GO:0032259">
    <property type="term" value="P:methylation"/>
    <property type="evidence" value="ECO:0007669"/>
    <property type="project" value="UniProtKB-KW"/>
</dbReference>
<dbReference type="RefSeq" id="WP_008496323.1">
    <property type="nucleotide sequence ID" value="NZ_CP016537.2"/>
</dbReference>
<dbReference type="OrthoDB" id="9795864at2"/>
<reference evidence="3" key="1">
    <citation type="submission" date="2016-07" db="EMBL/GenBank/DDBJ databases">
        <authorList>
            <person name="See-Too W.S."/>
        </authorList>
    </citation>
    <scope>NUCLEOTIDE SEQUENCE [LARGE SCALE GENOMIC DNA]</scope>
    <source>
        <strain evidence="3">DSM 24743</strain>
    </source>
</reference>
<sequence length="249" mass="28575">MDKCEYKKFYETVGNLNGWDFSKLQVLSDEPKWDFYDEVKRRAQTTDILLDIGTGGGEKILTIAPSLEFTVGIDLSHAMIQVAKENLKKSNLPNVRFLHMSSDKIEFPANFFDVVSSRHAPFNAKEVARVLKTDGLFLTQQVSEADKLNIKTAFKRGQSFSEKDGVSKERYVWELKKAGFSNVQSFENNVSEYYQRTEDLIFLLQHTPIIPNFGMEPEDYSRLTAFIESNRTEKGICTNSKRFLIIAKK</sequence>
<evidence type="ECO:0000313" key="3">
    <source>
        <dbReference type="Proteomes" id="UP000092687"/>
    </source>
</evidence>
<protein>
    <submittedName>
        <fullName evidence="2">SAM-dependent methyltransferase</fullName>
    </submittedName>
</protein>
<dbReference type="InterPro" id="IPR052939">
    <property type="entry name" value="23S_rRNA_MeTrnsfrase_RlmA"/>
</dbReference>
<dbReference type="PANTHER" id="PTHR43460:SF1">
    <property type="entry name" value="METHYLTRANSFERASE TYPE 11 DOMAIN-CONTAINING PROTEIN"/>
    <property type="match status" value="1"/>
</dbReference>
<dbReference type="SUPFAM" id="SSF53335">
    <property type="entry name" value="S-adenosyl-L-methionine-dependent methyltransferases"/>
    <property type="match status" value="1"/>
</dbReference>
<gene>
    <name evidence="2" type="ORF">BBI08_03905</name>
</gene>
<evidence type="ECO:0000259" key="1">
    <source>
        <dbReference type="Pfam" id="PF13649"/>
    </source>
</evidence>
<dbReference type="InterPro" id="IPR041698">
    <property type="entry name" value="Methyltransf_25"/>
</dbReference>
<keyword evidence="3" id="KW-1185">Reference proteome</keyword>
<dbReference type="AlphaFoldDB" id="A0A1C7DN74"/>
<dbReference type="CDD" id="cd02440">
    <property type="entry name" value="AdoMet_MTases"/>
    <property type="match status" value="1"/>
</dbReference>